<dbReference type="AlphaFoldDB" id="A0A1Q9AHK9"/>
<reference evidence="2 3" key="1">
    <citation type="submission" date="2016-02" db="EMBL/GenBank/DDBJ databases">
        <title>Genome analysis of coral dinoflagellate symbionts highlights evolutionary adaptations to a symbiotic lifestyle.</title>
        <authorList>
            <person name="Aranda M."/>
            <person name="Li Y."/>
            <person name="Liew Y.J."/>
            <person name="Baumgarten S."/>
            <person name="Simakov O."/>
            <person name="Wilson M."/>
            <person name="Piel J."/>
            <person name="Ashoor H."/>
            <person name="Bougouffa S."/>
            <person name="Bajic V.B."/>
            <person name="Ryu T."/>
            <person name="Ravasi T."/>
            <person name="Bayer T."/>
            <person name="Micklem G."/>
            <person name="Kim H."/>
            <person name="Bhak J."/>
            <person name="Lajeunesse T.C."/>
            <person name="Voolstra C.R."/>
        </authorList>
    </citation>
    <scope>NUCLEOTIDE SEQUENCE [LARGE SCALE GENOMIC DNA]</scope>
    <source>
        <strain evidence="2 3">CCMP2467</strain>
    </source>
</reference>
<feature type="region of interest" description="Disordered" evidence="1">
    <location>
        <begin position="1"/>
        <end position="43"/>
    </location>
</feature>
<sequence>KLRRPVDANTTGTGPAQGAARAFGRGDRRSASVAAGPGLLRAL</sequence>
<keyword evidence="3" id="KW-1185">Reference proteome</keyword>
<dbReference type="Proteomes" id="UP000186817">
    <property type="component" value="Unassembled WGS sequence"/>
</dbReference>
<feature type="compositionally biased region" description="Low complexity" evidence="1">
    <location>
        <begin position="14"/>
        <end position="23"/>
    </location>
</feature>
<protein>
    <submittedName>
        <fullName evidence="2">Uncharacterized protein</fullName>
    </submittedName>
</protein>
<gene>
    <name evidence="2" type="ORF">AK812_SmicGene48604</name>
</gene>
<dbReference type="EMBL" id="LSRX01008380">
    <property type="protein sequence ID" value="OLP54633.1"/>
    <property type="molecule type" value="Genomic_DNA"/>
</dbReference>
<proteinExistence type="predicted"/>
<evidence type="ECO:0000313" key="3">
    <source>
        <dbReference type="Proteomes" id="UP000186817"/>
    </source>
</evidence>
<organism evidence="2 3">
    <name type="scientific">Symbiodinium microadriaticum</name>
    <name type="common">Dinoflagellate</name>
    <name type="synonym">Zooxanthella microadriatica</name>
    <dbReference type="NCBI Taxonomy" id="2951"/>
    <lineage>
        <taxon>Eukaryota</taxon>
        <taxon>Sar</taxon>
        <taxon>Alveolata</taxon>
        <taxon>Dinophyceae</taxon>
        <taxon>Suessiales</taxon>
        <taxon>Symbiodiniaceae</taxon>
        <taxon>Symbiodinium</taxon>
    </lineage>
</organism>
<evidence type="ECO:0000313" key="2">
    <source>
        <dbReference type="EMBL" id="OLP54633.1"/>
    </source>
</evidence>
<feature type="non-terminal residue" evidence="2">
    <location>
        <position position="1"/>
    </location>
</feature>
<feature type="non-terminal residue" evidence="2">
    <location>
        <position position="43"/>
    </location>
</feature>
<accession>A0A1Q9AHK9</accession>
<name>A0A1Q9AHK9_SYMMI</name>
<comment type="caution">
    <text evidence="2">The sequence shown here is derived from an EMBL/GenBank/DDBJ whole genome shotgun (WGS) entry which is preliminary data.</text>
</comment>
<evidence type="ECO:0000256" key="1">
    <source>
        <dbReference type="SAM" id="MobiDB-lite"/>
    </source>
</evidence>